<evidence type="ECO:0000313" key="4">
    <source>
        <dbReference type="EMBL" id="DAF57414.1"/>
    </source>
</evidence>
<evidence type="ECO:0000256" key="1">
    <source>
        <dbReference type="ARBA" id="ARBA00022603"/>
    </source>
</evidence>
<dbReference type="InterPro" id="IPR001091">
    <property type="entry name" value="RM_Methyltransferase"/>
</dbReference>
<protein>
    <submittedName>
        <fullName evidence="4">Adenine-specific methyltransferase</fullName>
    </submittedName>
</protein>
<dbReference type="PRINTS" id="PR00508">
    <property type="entry name" value="S21N4MTFRASE"/>
</dbReference>
<dbReference type="InterPro" id="IPR002941">
    <property type="entry name" value="DNA_methylase_N4/N6"/>
</dbReference>
<dbReference type="GO" id="GO:0003677">
    <property type="term" value="F:DNA binding"/>
    <property type="evidence" value="ECO:0007669"/>
    <property type="project" value="InterPro"/>
</dbReference>
<accession>A0A8S5T2E6</accession>
<organism evidence="4">
    <name type="scientific">Myoviridae sp. ctqfO1</name>
    <dbReference type="NCBI Taxonomy" id="2827710"/>
    <lineage>
        <taxon>Viruses</taxon>
        <taxon>Duplodnaviria</taxon>
        <taxon>Heunggongvirae</taxon>
        <taxon>Uroviricota</taxon>
        <taxon>Caudoviricetes</taxon>
    </lineage>
</organism>
<dbReference type="GO" id="GO:0008170">
    <property type="term" value="F:N-methyltransferase activity"/>
    <property type="evidence" value="ECO:0007669"/>
    <property type="project" value="InterPro"/>
</dbReference>
<dbReference type="InterPro" id="IPR029063">
    <property type="entry name" value="SAM-dependent_MTases_sf"/>
</dbReference>
<evidence type="ECO:0000256" key="2">
    <source>
        <dbReference type="ARBA" id="ARBA00022679"/>
    </source>
</evidence>
<evidence type="ECO:0000259" key="3">
    <source>
        <dbReference type="Pfam" id="PF01555"/>
    </source>
</evidence>
<dbReference type="Pfam" id="PF01555">
    <property type="entry name" value="N6_N4_Mtase"/>
    <property type="match status" value="1"/>
</dbReference>
<name>A0A8S5T2E6_9CAUD</name>
<dbReference type="EMBL" id="BK032734">
    <property type="protein sequence ID" value="DAF57414.1"/>
    <property type="molecule type" value="Genomic_DNA"/>
</dbReference>
<dbReference type="GO" id="GO:0032259">
    <property type="term" value="P:methylation"/>
    <property type="evidence" value="ECO:0007669"/>
    <property type="project" value="UniProtKB-KW"/>
</dbReference>
<keyword evidence="1 4" id="KW-0489">Methyltransferase</keyword>
<dbReference type="Gene3D" id="3.40.50.150">
    <property type="entry name" value="Vaccinia Virus protein VP39"/>
    <property type="match status" value="1"/>
</dbReference>
<sequence length="180" mass="20477">MDGTVFRHNNVKCEEWFPECFRVLKDGGHCYIMCNHTNLYEFLTVAQNCGFHFIKSLIWNKGNKVAGLYYMNSFEYILFFRKGKAVKINNCGTADVLDVPNVKLKDEHGNNLHDTSKPVELMEILIENSSKQGEVVCDFAFGIGTTAIACKKLNRDFVGCEIDPKYYNIAVGRLKEIESA</sequence>
<proteinExistence type="predicted"/>
<reference evidence="4" key="1">
    <citation type="journal article" date="2021" name="Proc. Natl. Acad. Sci. U.S.A.">
        <title>A Catalog of Tens of Thousands of Viruses from Human Metagenomes Reveals Hidden Associations with Chronic Diseases.</title>
        <authorList>
            <person name="Tisza M.J."/>
            <person name="Buck C.B."/>
        </authorList>
    </citation>
    <scope>NUCLEOTIDE SEQUENCE</scope>
    <source>
        <strain evidence="4">CtqfO1</strain>
    </source>
</reference>
<feature type="domain" description="DNA methylase N-4/N-6" evidence="3">
    <location>
        <begin position="13"/>
        <end position="171"/>
    </location>
</feature>
<keyword evidence="2" id="KW-0808">Transferase</keyword>
<dbReference type="SUPFAM" id="SSF53335">
    <property type="entry name" value="S-adenosyl-L-methionine-dependent methyltransferases"/>
    <property type="match status" value="1"/>
</dbReference>